<gene>
    <name evidence="2" type="ORF">IPN91_07730</name>
</gene>
<feature type="transmembrane region" description="Helical" evidence="1">
    <location>
        <begin position="47"/>
        <end position="66"/>
    </location>
</feature>
<sequence length="108" mass="11574">MALGILLERRGGQQLETCLLHRLTGHPCPTCGSTRVVLGLGQGDWRAAFWFNPLVTLGLLGGGLVFGLRLVTGRALRVGLSSREQKVALGIGLTALAANWLWVLRTQA</sequence>
<protein>
    <submittedName>
        <fullName evidence="2">DUF2752 domain-containing protein</fullName>
    </submittedName>
</protein>
<dbReference type="InterPro" id="IPR021215">
    <property type="entry name" value="DUF2752"/>
</dbReference>
<dbReference type="Pfam" id="PF10825">
    <property type="entry name" value="DUF2752"/>
    <property type="match status" value="1"/>
</dbReference>
<keyword evidence="1" id="KW-0812">Transmembrane</keyword>
<accession>A0A936F1Q5</accession>
<name>A0A936F1Q5_9BACT</name>
<dbReference type="AlphaFoldDB" id="A0A936F1Q5"/>
<dbReference type="Proteomes" id="UP000709959">
    <property type="component" value="Unassembled WGS sequence"/>
</dbReference>
<reference evidence="2 3" key="1">
    <citation type="submission" date="2020-10" db="EMBL/GenBank/DDBJ databases">
        <title>Connecting structure to function with the recovery of over 1000 high-quality activated sludge metagenome-assembled genomes encoding full-length rRNA genes using long-read sequencing.</title>
        <authorList>
            <person name="Singleton C.M."/>
            <person name="Petriglieri F."/>
            <person name="Kristensen J.M."/>
            <person name="Kirkegaard R.H."/>
            <person name="Michaelsen T.Y."/>
            <person name="Andersen M.H."/>
            <person name="Karst S.M."/>
            <person name="Dueholm M.S."/>
            <person name="Nielsen P.H."/>
            <person name="Albertsen M."/>
        </authorList>
    </citation>
    <scope>NUCLEOTIDE SEQUENCE [LARGE SCALE GENOMIC DNA]</scope>
    <source>
        <strain evidence="2">OdNE_18-Q3-R46-58_MAXAC.008</strain>
    </source>
</reference>
<organism evidence="2 3">
    <name type="scientific">Candidatus Geothrix odensensis</name>
    <dbReference type="NCBI Taxonomy" id="2954440"/>
    <lineage>
        <taxon>Bacteria</taxon>
        <taxon>Pseudomonadati</taxon>
        <taxon>Acidobacteriota</taxon>
        <taxon>Holophagae</taxon>
        <taxon>Holophagales</taxon>
        <taxon>Holophagaceae</taxon>
        <taxon>Geothrix</taxon>
    </lineage>
</organism>
<evidence type="ECO:0000313" key="2">
    <source>
        <dbReference type="EMBL" id="MBK8572529.1"/>
    </source>
</evidence>
<evidence type="ECO:0000256" key="1">
    <source>
        <dbReference type="SAM" id="Phobius"/>
    </source>
</evidence>
<keyword evidence="1" id="KW-0472">Membrane</keyword>
<dbReference type="EMBL" id="JADKCH010000005">
    <property type="protein sequence ID" value="MBK8572529.1"/>
    <property type="molecule type" value="Genomic_DNA"/>
</dbReference>
<feature type="transmembrane region" description="Helical" evidence="1">
    <location>
        <begin position="87"/>
        <end position="104"/>
    </location>
</feature>
<proteinExistence type="predicted"/>
<comment type="caution">
    <text evidence="2">The sequence shown here is derived from an EMBL/GenBank/DDBJ whole genome shotgun (WGS) entry which is preliminary data.</text>
</comment>
<evidence type="ECO:0000313" key="3">
    <source>
        <dbReference type="Proteomes" id="UP000709959"/>
    </source>
</evidence>
<keyword evidence="1" id="KW-1133">Transmembrane helix</keyword>